<dbReference type="EMBL" id="JAZAQF010000069">
    <property type="protein sequence ID" value="MFG3818227.1"/>
    <property type="molecule type" value="Genomic_DNA"/>
</dbReference>
<comment type="caution">
    <text evidence="1">The sequence shown here is derived from an EMBL/GenBank/DDBJ whole genome shotgun (WGS) entry which is preliminary data.</text>
</comment>
<accession>A0ABW7CAP9</accession>
<keyword evidence="1" id="KW-0808">Transferase</keyword>
<evidence type="ECO:0000313" key="1">
    <source>
        <dbReference type="EMBL" id="MFG3818227.1"/>
    </source>
</evidence>
<proteinExistence type="predicted"/>
<name>A0ABW7CAP9_9CYAN</name>
<sequence>MFMSNTAASPTIARHRAAITRADLSKPVRLALEAGLLTPVTSFFDYGCGRGGDLRRLRDRGFKHCAGYDPHYRPDTSQTSASVVNLGYVINVIECPEERRQVLVSAWNLTEQVLIVAAQVAILEGNGYTIYGDGIVTSHNTFQKYYEQEELKSYIDQVLGVDSIPVALGIYFVFRDEAHAQSFRAKRWRSRITTPRICTAIRQFDEHQNLLTPFMSFISDRGRLPSPGELGCYAGDMAIEVSLLEIFGSFKSAFRVVLKATNSTEWDAITDRRRQDALLYLALTKFTGRPRFSELSLDLQQDFKVFFGSYQQACIAADLLLINLGDLDRLWKVAQASLIGKKLPKALYVHLSALDQLDPQLRLYEGCASRTVGRLDEANLIKFSFDKPKISYLHYPKFEADPHPALKTSMTIDLRNLQVIYRDYDNRDNPPILHRKETFLATDHPQYEKFAKLTRQEEIWGLLDSPQSIGTLQGWERRLQDCGAMVSGHRLIERKNLDPYRLKILRADRRRRQLAAKSTSGSAPRSAP</sequence>
<dbReference type="NCBIfam" id="TIGR04096">
    <property type="entry name" value="dnd_rel_methyl"/>
    <property type="match status" value="1"/>
</dbReference>
<dbReference type="InterPro" id="IPR024019">
    <property type="entry name" value="CHP04096"/>
</dbReference>
<organism evidence="1 2">
    <name type="scientific">Limnothrix redekei LRLZ20PSL1</name>
    <dbReference type="NCBI Taxonomy" id="3112953"/>
    <lineage>
        <taxon>Bacteria</taxon>
        <taxon>Bacillati</taxon>
        <taxon>Cyanobacteriota</taxon>
        <taxon>Cyanophyceae</taxon>
        <taxon>Pseudanabaenales</taxon>
        <taxon>Pseudanabaenaceae</taxon>
        <taxon>Limnothrix</taxon>
    </lineage>
</organism>
<reference evidence="2" key="1">
    <citation type="journal article" date="2024" name="Algal Res.">
        <title>Biochemical, toxicological and genomic investigation of a high-biomass producing Limnothrix strain isolated from Italian shallow drinking water reservoir.</title>
        <authorList>
            <person name="Simonazzi M."/>
            <person name="Shishido T.K."/>
            <person name="Delbaje E."/>
            <person name="Wahlsten M."/>
            <person name="Fewer D.P."/>
            <person name="Sivonen K."/>
            <person name="Pezzolesi L."/>
            <person name="Pistocchi R."/>
        </authorList>
    </citation>
    <scope>NUCLEOTIDE SEQUENCE [LARGE SCALE GENOMIC DNA]</scope>
    <source>
        <strain evidence="2">LRLZ20PSL1</strain>
    </source>
</reference>
<keyword evidence="2" id="KW-1185">Reference proteome</keyword>
<dbReference type="GO" id="GO:0032259">
    <property type="term" value="P:methylation"/>
    <property type="evidence" value="ECO:0007669"/>
    <property type="project" value="UniProtKB-KW"/>
</dbReference>
<keyword evidence="1" id="KW-0489">Methyltransferase</keyword>
<gene>
    <name evidence="1" type="ORF">VPK24_11320</name>
</gene>
<dbReference type="GO" id="GO:0008168">
    <property type="term" value="F:methyltransferase activity"/>
    <property type="evidence" value="ECO:0007669"/>
    <property type="project" value="UniProtKB-KW"/>
</dbReference>
<evidence type="ECO:0000313" key="2">
    <source>
        <dbReference type="Proteomes" id="UP001604335"/>
    </source>
</evidence>
<protein>
    <submittedName>
        <fullName evidence="1">DNA phosphorothioation-associated putative methyltransferase</fullName>
    </submittedName>
</protein>
<dbReference type="Proteomes" id="UP001604335">
    <property type="component" value="Unassembled WGS sequence"/>
</dbReference>